<evidence type="ECO:0000313" key="3">
    <source>
        <dbReference type="Proteomes" id="UP001497516"/>
    </source>
</evidence>
<sequence>MSSPKVGAPKKTETSWPPHHWVGGSPPGEEVLWKEVRELLSRKVMPENEAKKDPLSEMEEEVGAGELLLASLEKEIEGGDQTIGLGQDQQAQLLRKVGHQYPISAAEAWWAIGMMGRVSIEELGLKCVVWLGLLLKSTRRSLQEAKPSNVHYLEEKETKKVEG</sequence>
<evidence type="ECO:0000313" key="2">
    <source>
        <dbReference type="EMBL" id="CAL1382060.1"/>
    </source>
</evidence>
<evidence type="ECO:0000256" key="1">
    <source>
        <dbReference type="SAM" id="MobiDB-lite"/>
    </source>
</evidence>
<dbReference type="AlphaFoldDB" id="A0AAV2E960"/>
<keyword evidence="3" id="KW-1185">Reference proteome</keyword>
<dbReference type="EMBL" id="OZ034817">
    <property type="protein sequence ID" value="CAL1382060.1"/>
    <property type="molecule type" value="Genomic_DNA"/>
</dbReference>
<accession>A0AAV2E960</accession>
<gene>
    <name evidence="2" type="ORF">LTRI10_LOCUS23404</name>
</gene>
<organism evidence="2 3">
    <name type="scientific">Linum trigynum</name>
    <dbReference type="NCBI Taxonomy" id="586398"/>
    <lineage>
        <taxon>Eukaryota</taxon>
        <taxon>Viridiplantae</taxon>
        <taxon>Streptophyta</taxon>
        <taxon>Embryophyta</taxon>
        <taxon>Tracheophyta</taxon>
        <taxon>Spermatophyta</taxon>
        <taxon>Magnoliopsida</taxon>
        <taxon>eudicotyledons</taxon>
        <taxon>Gunneridae</taxon>
        <taxon>Pentapetalae</taxon>
        <taxon>rosids</taxon>
        <taxon>fabids</taxon>
        <taxon>Malpighiales</taxon>
        <taxon>Linaceae</taxon>
        <taxon>Linum</taxon>
    </lineage>
</organism>
<reference evidence="2 3" key="1">
    <citation type="submission" date="2024-04" db="EMBL/GenBank/DDBJ databases">
        <authorList>
            <person name="Fracassetti M."/>
        </authorList>
    </citation>
    <scope>NUCLEOTIDE SEQUENCE [LARGE SCALE GENOMIC DNA]</scope>
</reference>
<feature type="region of interest" description="Disordered" evidence="1">
    <location>
        <begin position="1"/>
        <end position="28"/>
    </location>
</feature>
<protein>
    <submittedName>
        <fullName evidence="2">Uncharacterized protein</fullName>
    </submittedName>
</protein>
<dbReference type="Proteomes" id="UP001497516">
    <property type="component" value="Chromosome 4"/>
</dbReference>
<name>A0AAV2E960_9ROSI</name>
<proteinExistence type="predicted"/>